<sequence>MPSSENSSSPQHIIVVGAGIIGASIAWNLARRGVSVTVVATKPGGTATPNSFAWINASWGNPEFYFHFRRRAMAEWKRLAEDLPSLPLRWCGGLCWDLPQDELESYAAEHGAWGYGIKRVGPTEIHAIEPGLAEQPPSALHIAEEGAVEPATAANILLADAFRHGAAFLSDVEILRLAIKNGNVVGVETDSGILTADRVVLAAGAGTMALAASAGVDIPVEAPPGLIVHSRPCRPLLNGLVLAPELHMRQTAEGRIIAGSDFGGTDPGNNPQRAAEELFAKVKAMLRDAGDLELDFFTIGYRPTPKDGFPIIGRVDSAPGLYLAVTHSGVTLAPLIGLLASAEIVDGIDDPSLAPFRLARFG</sequence>
<feature type="transmembrane region" description="Helical" evidence="2">
    <location>
        <begin position="12"/>
        <end position="30"/>
    </location>
</feature>
<dbReference type="SUPFAM" id="SSF51905">
    <property type="entry name" value="FAD/NAD(P)-binding domain"/>
    <property type="match status" value="1"/>
</dbReference>
<dbReference type="OrthoDB" id="8993739at2"/>
<dbReference type="InterPro" id="IPR006076">
    <property type="entry name" value="FAD-dep_OxRdtase"/>
</dbReference>
<keyword evidence="1" id="KW-0560">Oxidoreductase</keyword>
<evidence type="ECO:0000256" key="1">
    <source>
        <dbReference type="ARBA" id="ARBA00023002"/>
    </source>
</evidence>
<dbReference type="Gene3D" id="3.50.50.60">
    <property type="entry name" value="FAD/NAD(P)-binding domain"/>
    <property type="match status" value="1"/>
</dbReference>
<evidence type="ECO:0000313" key="5">
    <source>
        <dbReference type="Proteomes" id="UP000248925"/>
    </source>
</evidence>
<comment type="caution">
    <text evidence="4">The sequence shown here is derived from an EMBL/GenBank/DDBJ whole genome shotgun (WGS) entry which is preliminary data.</text>
</comment>
<dbReference type="Proteomes" id="UP000248925">
    <property type="component" value="Unassembled WGS sequence"/>
</dbReference>
<accession>A0A2W4C4Q2</accession>
<keyword evidence="2" id="KW-0812">Transmembrane</keyword>
<reference evidence="4 5" key="1">
    <citation type="journal article" date="2018" name="Sci. Rep.">
        <title>Rhizobium tumorigenes sp. nov., a novel plant tumorigenic bacterium isolated from cane gall tumors on thornless blackberry.</title>
        <authorList>
            <person name="Kuzmanovi N."/>
            <person name="Smalla K."/>
            <person name="Gronow S."/>
            <person name="PuBawska J."/>
        </authorList>
    </citation>
    <scope>NUCLEOTIDE SEQUENCE [LARGE SCALE GENOMIC DNA]</scope>
    <source>
        <strain evidence="4 5">CCBAU 85046</strain>
    </source>
</reference>
<dbReference type="PANTHER" id="PTHR13847">
    <property type="entry name" value="SARCOSINE DEHYDROGENASE-RELATED"/>
    <property type="match status" value="1"/>
</dbReference>
<dbReference type="PANTHER" id="PTHR13847:SF289">
    <property type="entry name" value="GLYCINE OXIDASE"/>
    <property type="match status" value="1"/>
</dbReference>
<dbReference type="RefSeq" id="WP_111163764.1">
    <property type="nucleotide sequence ID" value="NZ_PCDP01000069.1"/>
</dbReference>
<dbReference type="Pfam" id="PF01266">
    <property type="entry name" value="DAO"/>
    <property type="match status" value="1"/>
</dbReference>
<keyword evidence="2" id="KW-0472">Membrane</keyword>
<gene>
    <name evidence="4" type="ORF">CPY51_29085</name>
</gene>
<feature type="domain" description="FAD dependent oxidoreductase" evidence="3">
    <location>
        <begin position="13"/>
        <end position="341"/>
    </location>
</feature>
<evidence type="ECO:0000259" key="3">
    <source>
        <dbReference type="Pfam" id="PF01266"/>
    </source>
</evidence>
<protein>
    <submittedName>
        <fullName evidence="4">D-amino-acid oxidase</fullName>
    </submittedName>
</protein>
<dbReference type="AlphaFoldDB" id="A0A2W4C4Q2"/>
<evidence type="ECO:0000313" key="4">
    <source>
        <dbReference type="EMBL" id="PZM08517.1"/>
    </source>
</evidence>
<dbReference type="EMBL" id="PCDP01000069">
    <property type="protein sequence ID" value="PZM08517.1"/>
    <property type="molecule type" value="Genomic_DNA"/>
</dbReference>
<proteinExistence type="predicted"/>
<keyword evidence="2" id="KW-1133">Transmembrane helix</keyword>
<evidence type="ECO:0000256" key="2">
    <source>
        <dbReference type="SAM" id="Phobius"/>
    </source>
</evidence>
<dbReference type="InterPro" id="IPR036188">
    <property type="entry name" value="FAD/NAD-bd_sf"/>
</dbReference>
<name>A0A2W4C4Q2_9HYPH</name>
<organism evidence="4 5">
    <name type="scientific">Rhizobium tubonense</name>
    <dbReference type="NCBI Taxonomy" id="484088"/>
    <lineage>
        <taxon>Bacteria</taxon>
        <taxon>Pseudomonadati</taxon>
        <taxon>Pseudomonadota</taxon>
        <taxon>Alphaproteobacteria</taxon>
        <taxon>Hyphomicrobiales</taxon>
        <taxon>Rhizobiaceae</taxon>
        <taxon>Rhizobium/Agrobacterium group</taxon>
        <taxon>Rhizobium</taxon>
    </lineage>
</organism>
<keyword evidence="5" id="KW-1185">Reference proteome</keyword>
<dbReference type="GO" id="GO:0016491">
    <property type="term" value="F:oxidoreductase activity"/>
    <property type="evidence" value="ECO:0007669"/>
    <property type="project" value="UniProtKB-KW"/>
</dbReference>
<dbReference type="GO" id="GO:0005737">
    <property type="term" value="C:cytoplasm"/>
    <property type="evidence" value="ECO:0007669"/>
    <property type="project" value="TreeGrafter"/>
</dbReference>
<dbReference type="Gene3D" id="3.30.9.10">
    <property type="entry name" value="D-Amino Acid Oxidase, subunit A, domain 2"/>
    <property type="match status" value="1"/>
</dbReference>